<feature type="compositionally biased region" description="Acidic residues" evidence="1">
    <location>
        <begin position="24"/>
        <end position="43"/>
    </location>
</feature>
<feature type="compositionally biased region" description="Basic and acidic residues" evidence="1">
    <location>
        <begin position="333"/>
        <end position="347"/>
    </location>
</feature>
<evidence type="ECO:0000256" key="1">
    <source>
        <dbReference type="SAM" id="MobiDB-lite"/>
    </source>
</evidence>
<evidence type="ECO:0000313" key="2">
    <source>
        <dbReference type="EMBL" id="GEU43308.1"/>
    </source>
</evidence>
<feature type="region of interest" description="Disordered" evidence="1">
    <location>
        <begin position="1"/>
        <end position="150"/>
    </location>
</feature>
<dbReference type="AlphaFoldDB" id="A0A6L2K1L5"/>
<organism evidence="2">
    <name type="scientific">Tanacetum cinerariifolium</name>
    <name type="common">Dalmatian daisy</name>
    <name type="synonym">Chrysanthemum cinerariifolium</name>
    <dbReference type="NCBI Taxonomy" id="118510"/>
    <lineage>
        <taxon>Eukaryota</taxon>
        <taxon>Viridiplantae</taxon>
        <taxon>Streptophyta</taxon>
        <taxon>Embryophyta</taxon>
        <taxon>Tracheophyta</taxon>
        <taxon>Spermatophyta</taxon>
        <taxon>Magnoliopsida</taxon>
        <taxon>eudicotyledons</taxon>
        <taxon>Gunneridae</taxon>
        <taxon>Pentapetalae</taxon>
        <taxon>asterids</taxon>
        <taxon>campanulids</taxon>
        <taxon>Asterales</taxon>
        <taxon>Asteraceae</taxon>
        <taxon>Asteroideae</taxon>
        <taxon>Anthemideae</taxon>
        <taxon>Anthemidinae</taxon>
        <taxon>Tanacetum</taxon>
    </lineage>
</organism>
<accession>A0A6L2K1L5</accession>
<feature type="compositionally biased region" description="Basic and acidic residues" evidence="1">
    <location>
        <begin position="112"/>
        <end position="150"/>
    </location>
</feature>
<feature type="compositionally biased region" description="Acidic residues" evidence="1">
    <location>
        <begin position="94"/>
        <end position="111"/>
    </location>
</feature>
<feature type="region of interest" description="Disordered" evidence="1">
    <location>
        <begin position="333"/>
        <end position="426"/>
    </location>
</feature>
<reference evidence="2" key="1">
    <citation type="journal article" date="2019" name="Sci. Rep.">
        <title>Draft genome of Tanacetum cinerariifolium, the natural source of mosquito coil.</title>
        <authorList>
            <person name="Yamashiro T."/>
            <person name="Shiraishi A."/>
            <person name="Satake H."/>
            <person name="Nakayama K."/>
        </authorList>
    </citation>
    <scope>NUCLEOTIDE SEQUENCE</scope>
</reference>
<protein>
    <submittedName>
        <fullName evidence="2">Uncharacterized protein</fullName>
    </submittedName>
</protein>
<name>A0A6L2K1L5_TANCI</name>
<feature type="compositionally biased region" description="Acidic residues" evidence="1">
    <location>
        <begin position="51"/>
        <end position="66"/>
    </location>
</feature>
<proteinExistence type="predicted"/>
<gene>
    <name evidence="2" type="ORF">Tci_015286</name>
</gene>
<sequence>MDNYIEEKFWVVIVPDVPKYQSDSENESWGDSEDDDSNDDDSDDVSKHDNDDDDADSDGDGDNDASDIERTDSDKEEETQDDEYVHTPDYYVPTDEETNDENNEFDDEEYDELYKDVNARSKVKEHEEVRKGDAKMTDVARESVSQEKSYEKVIKDAHVTLTSSQKTEGSKQSSSTSSEFASKFITLDNVPPVNDEVAFMMNAKVCREELSTQAPSLLSIHVTAIPETSIVPATTVPPTIQPFTPSQAKKDRYIDLVEKSIKDIIKDEVKSQLPQILPKEVSDFASPVIQSAINESLENVVLAKSSSQPKSTYEAAVSLPEFELMKILLDKMQKSKSDREDKYKDEDSPGGSDEGLKKRKTKEPLFEGGNTEMSQDQGGDLGDTEDQPNVKVALKHDWFKKPKRPSTPNPAWNAGKLLTSDRLKHG</sequence>
<comment type="caution">
    <text evidence="2">The sequence shown here is derived from an EMBL/GenBank/DDBJ whole genome shotgun (WGS) entry which is preliminary data.</text>
</comment>
<dbReference type="EMBL" id="BKCJ010001690">
    <property type="protein sequence ID" value="GEU43308.1"/>
    <property type="molecule type" value="Genomic_DNA"/>
</dbReference>